<gene>
    <name evidence="2" type="ORF">XNOV1_A004440</name>
</gene>
<dbReference type="EMBL" id="OY660869">
    <property type="protein sequence ID" value="CAJ1058250.1"/>
    <property type="molecule type" value="Genomic_DNA"/>
</dbReference>
<name>A0AAV1FB44_XYRNO</name>
<evidence type="ECO:0000256" key="1">
    <source>
        <dbReference type="SAM" id="MobiDB-lite"/>
    </source>
</evidence>
<feature type="compositionally biased region" description="Polar residues" evidence="1">
    <location>
        <begin position="11"/>
        <end position="28"/>
    </location>
</feature>
<accession>A0AAV1FB44</accession>
<feature type="region of interest" description="Disordered" evidence="1">
    <location>
        <begin position="1"/>
        <end position="87"/>
    </location>
</feature>
<protein>
    <submittedName>
        <fullName evidence="2">Uncharacterized protein</fullName>
    </submittedName>
</protein>
<organism evidence="2 3">
    <name type="scientific">Xyrichtys novacula</name>
    <name type="common">Pearly razorfish</name>
    <name type="synonym">Hemipteronotus novacula</name>
    <dbReference type="NCBI Taxonomy" id="13765"/>
    <lineage>
        <taxon>Eukaryota</taxon>
        <taxon>Metazoa</taxon>
        <taxon>Chordata</taxon>
        <taxon>Craniata</taxon>
        <taxon>Vertebrata</taxon>
        <taxon>Euteleostomi</taxon>
        <taxon>Actinopterygii</taxon>
        <taxon>Neopterygii</taxon>
        <taxon>Teleostei</taxon>
        <taxon>Neoteleostei</taxon>
        <taxon>Acanthomorphata</taxon>
        <taxon>Eupercaria</taxon>
        <taxon>Labriformes</taxon>
        <taxon>Labridae</taxon>
        <taxon>Xyrichtys</taxon>
    </lineage>
</organism>
<evidence type="ECO:0000313" key="3">
    <source>
        <dbReference type="Proteomes" id="UP001178508"/>
    </source>
</evidence>
<dbReference type="AlphaFoldDB" id="A0AAV1FB44"/>
<sequence>MIQGCCYSGTEPHQQQHHPSASSGSTAAKRTAPGSLSYGTAEQQGDPCPLRAKSFLPPPPLSAFESEHHQHQHRRLETRPAGTQRGVSSTFLTGAPRLKAHFYRGDCTVFGICRLLRAWNRTKGMALRRKDSVLCAVAVLSD</sequence>
<dbReference type="Proteomes" id="UP001178508">
    <property type="component" value="Chromosome 6"/>
</dbReference>
<evidence type="ECO:0000313" key="2">
    <source>
        <dbReference type="EMBL" id="CAJ1058250.1"/>
    </source>
</evidence>
<proteinExistence type="predicted"/>
<keyword evidence="3" id="KW-1185">Reference proteome</keyword>
<reference evidence="2" key="1">
    <citation type="submission" date="2023-08" db="EMBL/GenBank/DDBJ databases">
        <authorList>
            <person name="Alioto T."/>
            <person name="Alioto T."/>
            <person name="Gomez Garrido J."/>
        </authorList>
    </citation>
    <scope>NUCLEOTIDE SEQUENCE</scope>
</reference>